<keyword evidence="5" id="KW-0677">Repeat</keyword>
<feature type="chain" id="PRO_5040513216" description="Protein kinase domain-containing protein" evidence="10">
    <location>
        <begin position="25"/>
        <end position="706"/>
    </location>
</feature>
<dbReference type="InterPro" id="IPR011009">
    <property type="entry name" value="Kinase-like_dom_sf"/>
</dbReference>
<evidence type="ECO:0000256" key="4">
    <source>
        <dbReference type="ARBA" id="ARBA00022729"/>
    </source>
</evidence>
<keyword evidence="7 9" id="KW-0472">Membrane</keyword>
<feature type="domain" description="Protein kinase" evidence="11">
    <location>
        <begin position="386"/>
        <end position="661"/>
    </location>
</feature>
<evidence type="ECO:0000256" key="3">
    <source>
        <dbReference type="ARBA" id="ARBA00022692"/>
    </source>
</evidence>
<feature type="compositionally biased region" description="Polar residues" evidence="8">
    <location>
        <begin position="255"/>
        <end position="278"/>
    </location>
</feature>
<dbReference type="InterPro" id="IPR000719">
    <property type="entry name" value="Prot_kinase_dom"/>
</dbReference>
<dbReference type="GO" id="GO:0005524">
    <property type="term" value="F:ATP binding"/>
    <property type="evidence" value="ECO:0007669"/>
    <property type="project" value="InterPro"/>
</dbReference>
<evidence type="ECO:0000259" key="11">
    <source>
        <dbReference type="PROSITE" id="PS50011"/>
    </source>
</evidence>
<dbReference type="Gene3D" id="3.30.200.20">
    <property type="entry name" value="Phosphorylase Kinase, domain 1"/>
    <property type="match status" value="1"/>
</dbReference>
<dbReference type="PANTHER" id="PTHR48007:SF38">
    <property type="entry name" value="LEUCINE-RICH REPEAT PROTEIN KINASE FAMILY PROTEIN"/>
    <property type="match status" value="1"/>
</dbReference>
<evidence type="ECO:0000256" key="9">
    <source>
        <dbReference type="SAM" id="Phobius"/>
    </source>
</evidence>
<gene>
    <name evidence="12" type="ORF">CEURO_LOCUS10615</name>
</gene>
<comment type="caution">
    <text evidence="12">The sequence shown here is derived from an EMBL/GenBank/DDBJ whole genome shotgun (WGS) entry which is preliminary data.</text>
</comment>
<dbReference type="OrthoDB" id="418615at2759"/>
<protein>
    <recommendedName>
        <fullName evidence="11">Protein kinase domain-containing protein</fullName>
    </recommendedName>
</protein>
<dbReference type="Pfam" id="PF08263">
    <property type="entry name" value="LRRNT_2"/>
    <property type="match status" value="1"/>
</dbReference>
<dbReference type="SUPFAM" id="SSF56112">
    <property type="entry name" value="Protein kinase-like (PK-like)"/>
    <property type="match status" value="1"/>
</dbReference>
<dbReference type="Pfam" id="PF00069">
    <property type="entry name" value="Pkinase"/>
    <property type="match status" value="1"/>
</dbReference>
<keyword evidence="6 9" id="KW-1133">Transmembrane helix</keyword>
<keyword evidence="13" id="KW-1185">Reference proteome</keyword>
<evidence type="ECO:0000313" key="13">
    <source>
        <dbReference type="Proteomes" id="UP001152484"/>
    </source>
</evidence>
<evidence type="ECO:0000256" key="8">
    <source>
        <dbReference type="SAM" id="MobiDB-lite"/>
    </source>
</evidence>
<dbReference type="Proteomes" id="UP001152484">
    <property type="component" value="Unassembled WGS sequence"/>
</dbReference>
<feature type="region of interest" description="Disordered" evidence="8">
    <location>
        <begin position="236"/>
        <end position="284"/>
    </location>
</feature>
<dbReference type="GO" id="GO:0004672">
    <property type="term" value="F:protein kinase activity"/>
    <property type="evidence" value="ECO:0007669"/>
    <property type="project" value="InterPro"/>
</dbReference>
<dbReference type="InterPro" id="IPR013210">
    <property type="entry name" value="LRR_N_plant-typ"/>
</dbReference>
<dbReference type="FunFam" id="3.80.10.10:FF:000129">
    <property type="entry name" value="Leucine-rich repeat receptor-like kinase"/>
    <property type="match status" value="1"/>
</dbReference>
<proteinExistence type="predicted"/>
<organism evidence="12 13">
    <name type="scientific">Cuscuta europaea</name>
    <name type="common">European dodder</name>
    <dbReference type="NCBI Taxonomy" id="41803"/>
    <lineage>
        <taxon>Eukaryota</taxon>
        <taxon>Viridiplantae</taxon>
        <taxon>Streptophyta</taxon>
        <taxon>Embryophyta</taxon>
        <taxon>Tracheophyta</taxon>
        <taxon>Spermatophyta</taxon>
        <taxon>Magnoliopsida</taxon>
        <taxon>eudicotyledons</taxon>
        <taxon>Gunneridae</taxon>
        <taxon>Pentapetalae</taxon>
        <taxon>asterids</taxon>
        <taxon>lamiids</taxon>
        <taxon>Solanales</taxon>
        <taxon>Convolvulaceae</taxon>
        <taxon>Cuscuteae</taxon>
        <taxon>Cuscuta</taxon>
        <taxon>Cuscuta subgen. Cuscuta</taxon>
    </lineage>
</organism>
<dbReference type="EMBL" id="CAMAPE010000019">
    <property type="protein sequence ID" value="CAH9088658.1"/>
    <property type="molecule type" value="Genomic_DNA"/>
</dbReference>
<comment type="subcellular location">
    <subcellularLocation>
        <location evidence="1">Membrane</location>
        <topology evidence="1">Single-pass membrane protein</topology>
    </subcellularLocation>
</comment>
<feature type="region of interest" description="Disordered" evidence="8">
    <location>
        <begin position="335"/>
        <end position="366"/>
    </location>
</feature>
<reference evidence="12" key="1">
    <citation type="submission" date="2022-07" db="EMBL/GenBank/DDBJ databases">
        <authorList>
            <person name="Macas J."/>
            <person name="Novak P."/>
            <person name="Neumann P."/>
        </authorList>
    </citation>
    <scope>NUCLEOTIDE SEQUENCE</scope>
</reference>
<dbReference type="InterPro" id="IPR001611">
    <property type="entry name" value="Leu-rich_rpt"/>
</dbReference>
<dbReference type="PROSITE" id="PS50011">
    <property type="entry name" value="PROTEIN_KINASE_DOM"/>
    <property type="match status" value="1"/>
</dbReference>
<keyword evidence="2" id="KW-0433">Leucine-rich repeat</keyword>
<dbReference type="GO" id="GO:0016020">
    <property type="term" value="C:membrane"/>
    <property type="evidence" value="ECO:0007669"/>
    <property type="project" value="UniProtKB-SubCell"/>
</dbReference>
<feature type="compositionally biased region" description="Low complexity" evidence="8">
    <location>
        <begin position="345"/>
        <end position="356"/>
    </location>
</feature>
<dbReference type="PANTHER" id="PTHR48007">
    <property type="entry name" value="LEUCINE-RICH REPEAT RECEPTOR-LIKE PROTEIN KINASE PXC1"/>
    <property type="match status" value="1"/>
</dbReference>
<keyword evidence="4 10" id="KW-0732">Signal</keyword>
<dbReference type="InterPro" id="IPR032675">
    <property type="entry name" value="LRR_dom_sf"/>
</dbReference>
<dbReference type="Pfam" id="PF00560">
    <property type="entry name" value="LRR_1"/>
    <property type="match status" value="3"/>
</dbReference>
<name>A0A9P0Z7J9_CUSEU</name>
<dbReference type="AlphaFoldDB" id="A0A9P0Z7J9"/>
<evidence type="ECO:0000256" key="2">
    <source>
        <dbReference type="ARBA" id="ARBA00022614"/>
    </source>
</evidence>
<dbReference type="SUPFAM" id="SSF52058">
    <property type="entry name" value="L domain-like"/>
    <property type="match status" value="1"/>
</dbReference>
<evidence type="ECO:0000313" key="12">
    <source>
        <dbReference type="EMBL" id="CAH9088658.1"/>
    </source>
</evidence>
<dbReference type="InterPro" id="IPR046959">
    <property type="entry name" value="PRK1-6/SRF4-like"/>
</dbReference>
<dbReference type="Gene3D" id="3.80.10.10">
    <property type="entry name" value="Ribonuclease Inhibitor"/>
    <property type="match status" value="2"/>
</dbReference>
<evidence type="ECO:0000256" key="5">
    <source>
        <dbReference type="ARBA" id="ARBA00022737"/>
    </source>
</evidence>
<sequence length="706" mass="76354">MSFAIRTLVFFICVFLITMPATISVSDEEVLLRVKKSLKNAAALASWKAGTDPCDMKNQWAGVVCTNNIVTGLRLGGMGLSGEIDVQALSQIPGLRTLSLIHNSFAGPIPEFNQIGALKALYISRNQFSGNIPSDFFTKMGSMKKVWLSDNKFTGPIPSSLAGLPRILEIHLENNRFSGEIPEFKQKTLVSLDFSNNNLQGEIPAGLSSRFNSSSFKGNPGLCSIQVLGKPCQDMVSSGRTNDDVTQMVGKSRNNKISSAPAATNDGRSNNNISSPGKETTAVAPDVDEGKAKNVSIGMMAASGIILALMLIGIAILKRRQETLEMMMIPEDPSVMSGGGELSGRRSGSSVRIISGSDRRGGKGGVGELVMVNDEKGAFGLPDLMTAAAEVMGDGTMGSSYKATMTNGTAVVVRRVKEMNGVGLEDFDLELRRLGGLRHKNILTPLAYYYRKEEKLLVYEFMPKGSLLYVLHGDRGTTHSELNWQTRLNIVSGIAQGLGFLHEELHSYQVPHGDLQSSNILLTQDYEPRLSNYGYVSLINTANAAESLMAFRSPEALQFNQVSPKSDVYCLGIVILEVVTGKFPSEYLNNGNGGTDVVQWVKSAIADGREDEVLDPEIAADSRCSTEQMRRLLHVGEACAESNPDRRLDLREAIRRIEEIINGADGGVGPDPRSAYDMPSLRDGYAHQVEEGRGVGAVTDDGKSLQ</sequence>
<evidence type="ECO:0000256" key="1">
    <source>
        <dbReference type="ARBA" id="ARBA00004167"/>
    </source>
</evidence>
<accession>A0A9P0Z7J9</accession>
<evidence type="ECO:0000256" key="6">
    <source>
        <dbReference type="ARBA" id="ARBA00022989"/>
    </source>
</evidence>
<evidence type="ECO:0000256" key="7">
    <source>
        <dbReference type="ARBA" id="ARBA00023136"/>
    </source>
</evidence>
<keyword evidence="3 9" id="KW-0812">Transmembrane</keyword>
<evidence type="ECO:0000256" key="10">
    <source>
        <dbReference type="SAM" id="SignalP"/>
    </source>
</evidence>
<feature type="signal peptide" evidence="10">
    <location>
        <begin position="1"/>
        <end position="24"/>
    </location>
</feature>
<feature type="transmembrane region" description="Helical" evidence="9">
    <location>
        <begin position="297"/>
        <end position="317"/>
    </location>
</feature>
<dbReference type="Gene3D" id="1.10.510.10">
    <property type="entry name" value="Transferase(Phosphotransferase) domain 1"/>
    <property type="match status" value="1"/>
</dbReference>